<accession>A0ABT9KEN7</accession>
<dbReference type="CDD" id="cd07505">
    <property type="entry name" value="HAD_BPGM-like"/>
    <property type="match status" value="1"/>
</dbReference>
<keyword evidence="3" id="KW-0479">Metal-binding</keyword>
<dbReference type="Gene3D" id="1.10.150.240">
    <property type="entry name" value="Putative phosphatase, domain 2"/>
    <property type="match status" value="1"/>
</dbReference>
<evidence type="ECO:0000256" key="5">
    <source>
        <dbReference type="ARBA" id="ARBA00023277"/>
    </source>
</evidence>
<dbReference type="InterPro" id="IPR023214">
    <property type="entry name" value="HAD_sf"/>
</dbReference>
<name>A0ABT9KEN7_9PAST</name>
<dbReference type="Pfam" id="PF13419">
    <property type="entry name" value="HAD_2"/>
    <property type="match status" value="1"/>
</dbReference>
<dbReference type="InterPro" id="IPR041492">
    <property type="entry name" value="HAD_2"/>
</dbReference>
<keyword evidence="7" id="KW-1185">Reference proteome</keyword>
<dbReference type="NCBIfam" id="TIGR01509">
    <property type="entry name" value="HAD-SF-IA-v3"/>
    <property type="match status" value="1"/>
</dbReference>
<dbReference type="InterPro" id="IPR006439">
    <property type="entry name" value="HAD-SF_hydro_IA"/>
</dbReference>
<keyword evidence="6" id="KW-0378">Hydrolase</keyword>
<dbReference type="SFLD" id="SFLDS00003">
    <property type="entry name" value="Haloacid_Dehalogenase"/>
    <property type="match status" value="1"/>
</dbReference>
<keyword evidence="5" id="KW-0119">Carbohydrate metabolism</keyword>
<dbReference type="SFLD" id="SFLDG01135">
    <property type="entry name" value="C1.5.6:_HAD__Beta-PGM__Phospha"/>
    <property type="match status" value="1"/>
</dbReference>
<dbReference type="InterPro" id="IPR051600">
    <property type="entry name" value="Beta-PGM-like"/>
</dbReference>
<comment type="similarity">
    <text evidence="2">Belongs to the HAD-like hydrolase superfamily. CbbY/CbbZ/Gph/YieH family.</text>
</comment>
<proteinExistence type="inferred from homology"/>
<dbReference type="Gene3D" id="3.40.50.1000">
    <property type="entry name" value="HAD superfamily/HAD-like"/>
    <property type="match status" value="1"/>
</dbReference>
<dbReference type="EMBL" id="JAQAHH010000006">
    <property type="protein sequence ID" value="MDP9500514.1"/>
    <property type="molecule type" value="Genomic_DNA"/>
</dbReference>
<dbReference type="SFLD" id="SFLDG01129">
    <property type="entry name" value="C1.5:_HAD__Beta-PGM__Phosphata"/>
    <property type="match status" value="1"/>
</dbReference>
<dbReference type="PANTHER" id="PTHR46193">
    <property type="entry name" value="6-PHOSPHOGLUCONATE PHOSPHATASE"/>
    <property type="match status" value="1"/>
</dbReference>
<sequence>MKISSVIFDMDGVIIDSEPQWAKAQIDALANFGIHITIHTCEQLTRGQRIDEIANIWIEHFNLPTTTQILADTILTRAHQAILQEGKPMFGLYELLNYLKAKQIKMAVATSSPPIIIQAVFDKLKLWDYFAFQCSANDEPFGKPHPAVYLKTIEKLGIPAKESLVIEDSVVGLIAAKAANLRTFVVNTQYQNAQFAIADAQFPTLLDVLKKLEED</sequence>
<dbReference type="NCBIfam" id="NF008087">
    <property type="entry name" value="PRK10826.1"/>
    <property type="match status" value="1"/>
</dbReference>
<dbReference type="EC" id="3.1.3.68" evidence="6"/>
<evidence type="ECO:0000313" key="7">
    <source>
        <dbReference type="Proteomes" id="UP001224083"/>
    </source>
</evidence>
<comment type="caution">
    <text evidence="6">The sequence shown here is derived from an EMBL/GenBank/DDBJ whole genome shotgun (WGS) entry which is preliminary data.</text>
</comment>
<comment type="cofactor">
    <cofactor evidence="1">
        <name>Mg(2+)</name>
        <dbReference type="ChEBI" id="CHEBI:18420"/>
    </cofactor>
</comment>
<protein>
    <submittedName>
        <fullName evidence="6">Hexitol phosphatase HxpB</fullName>
        <ecNumber evidence="6">3.1.3.22</ecNumber>
        <ecNumber evidence="6">3.1.3.50</ecNumber>
        <ecNumber evidence="6">3.1.3.68</ecNumber>
    </submittedName>
</protein>
<dbReference type="InterPro" id="IPR023198">
    <property type="entry name" value="PGP-like_dom2"/>
</dbReference>
<keyword evidence="4" id="KW-0460">Magnesium</keyword>
<evidence type="ECO:0000256" key="4">
    <source>
        <dbReference type="ARBA" id="ARBA00022842"/>
    </source>
</evidence>
<evidence type="ECO:0000256" key="3">
    <source>
        <dbReference type="ARBA" id="ARBA00022723"/>
    </source>
</evidence>
<dbReference type="Proteomes" id="UP001224083">
    <property type="component" value="Unassembled WGS sequence"/>
</dbReference>
<dbReference type="PANTHER" id="PTHR46193:SF18">
    <property type="entry name" value="HEXITOL PHOSPHATASE B"/>
    <property type="match status" value="1"/>
</dbReference>
<evidence type="ECO:0000256" key="2">
    <source>
        <dbReference type="ARBA" id="ARBA00006171"/>
    </source>
</evidence>
<gene>
    <name evidence="6" type="primary">hxpB</name>
    <name evidence="6" type="ORF">O7M46_06045</name>
</gene>
<reference evidence="6 7" key="1">
    <citation type="submission" date="2022-12" db="EMBL/GenBank/DDBJ databases">
        <title>Genome sequence of Pasteurellaceae Bisgaard Taxon 45.</title>
        <authorList>
            <person name="Foggin C."/>
            <person name="Rosen L.E."/>
            <person name="Henton M."/>
            <person name="Buys A."/>
            <person name="Floyd T."/>
            <person name="Turner A.D."/>
            <person name="Tarbin J."/>
            <person name="Lloyd A.S."/>
            <person name="Chaitezvi C."/>
            <person name="Ellis R.J."/>
            <person name="Roberts H.C."/>
            <person name="Dastjerdi A."/>
            <person name="Nunez A."/>
            <person name="Van Vliet A.H."/>
            <person name="Steinbach F."/>
        </authorList>
    </citation>
    <scope>NUCLEOTIDE SEQUENCE [LARGE SCALE GENOMIC DNA]</scope>
    <source>
        <strain evidence="6 7">VF20HR</strain>
    </source>
</reference>
<organism evidence="6 7">
    <name type="scientific">Bisgaard Taxon 45</name>
    <dbReference type="NCBI Taxonomy" id="304289"/>
    <lineage>
        <taxon>Bacteria</taxon>
        <taxon>Pseudomonadati</taxon>
        <taxon>Pseudomonadota</taxon>
        <taxon>Gammaproteobacteria</taxon>
        <taxon>Pasteurellales</taxon>
        <taxon>Pasteurellaceae</taxon>
    </lineage>
</organism>
<dbReference type="GO" id="GO:0050084">
    <property type="term" value="F:mannitol-1-phosphatase activity"/>
    <property type="evidence" value="ECO:0007669"/>
    <property type="project" value="UniProtKB-EC"/>
</dbReference>
<dbReference type="EC" id="3.1.3.22" evidence="6"/>
<evidence type="ECO:0000256" key="1">
    <source>
        <dbReference type="ARBA" id="ARBA00001946"/>
    </source>
</evidence>
<dbReference type="GO" id="GO:0003850">
    <property type="term" value="F:2-deoxyglucose-6-phosphatase activity"/>
    <property type="evidence" value="ECO:0007669"/>
    <property type="project" value="UniProtKB-EC"/>
</dbReference>
<dbReference type="SUPFAM" id="SSF56784">
    <property type="entry name" value="HAD-like"/>
    <property type="match status" value="1"/>
</dbReference>
<dbReference type="EC" id="3.1.3.50" evidence="6"/>
<dbReference type="InterPro" id="IPR036412">
    <property type="entry name" value="HAD-like_sf"/>
</dbReference>
<dbReference type="GO" id="GO:0050286">
    <property type="term" value="F:sorbitol-6-phosphatase activity"/>
    <property type="evidence" value="ECO:0007669"/>
    <property type="project" value="UniProtKB-EC"/>
</dbReference>
<evidence type="ECO:0000313" key="6">
    <source>
        <dbReference type="EMBL" id="MDP9500514.1"/>
    </source>
</evidence>
<dbReference type="PRINTS" id="PR00413">
    <property type="entry name" value="HADHALOGNASE"/>
</dbReference>